<accession>A0A367KV08</accession>
<evidence type="ECO:0000313" key="1">
    <source>
        <dbReference type="EMBL" id="RCI05712.1"/>
    </source>
</evidence>
<comment type="caution">
    <text evidence="1">The sequence shown here is derived from an EMBL/GenBank/DDBJ whole genome shotgun (WGS) entry which is preliminary data.</text>
</comment>
<proteinExistence type="predicted"/>
<keyword evidence="2" id="KW-1185">Reference proteome</keyword>
<reference evidence="1 2" key="1">
    <citation type="journal article" date="2018" name="G3 (Bethesda)">
        <title>Phylogenetic and Phylogenomic Definition of Rhizopus Species.</title>
        <authorList>
            <person name="Gryganskyi A.P."/>
            <person name="Golan J."/>
            <person name="Dolatabadi S."/>
            <person name="Mondo S."/>
            <person name="Robb S."/>
            <person name="Idnurm A."/>
            <person name="Muszewska A."/>
            <person name="Steczkiewicz K."/>
            <person name="Masonjones S."/>
            <person name="Liao H.L."/>
            <person name="Gajdeczka M.T."/>
            <person name="Anike F."/>
            <person name="Vuek A."/>
            <person name="Anishchenko I.M."/>
            <person name="Voigt K."/>
            <person name="de Hoog G.S."/>
            <person name="Smith M.E."/>
            <person name="Heitman J."/>
            <person name="Vilgalys R."/>
            <person name="Stajich J.E."/>
        </authorList>
    </citation>
    <scope>NUCLEOTIDE SEQUENCE [LARGE SCALE GENOMIC DNA]</scope>
    <source>
        <strain evidence="1 2">LSU 92-RS-03</strain>
    </source>
</reference>
<name>A0A367KV08_RHIST</name>
<protein>
    <submittedName>
        <fullName evidence="1">Uncharacterized protein</fullName>
    </submittedName>
</protein>
<dbReference type="AlphaFoldDB" id="A0A367KV08"/>
<dbReference type="EMBL" id="PJQM01000321">
    <property type="protein sequence ID" value="RCI05712.1"/>
    <property type="molecule type" value="Genomic_DNA"/>
</dbReference>
<feature type="non-terminal residue" evidence="1">
    <location>
        <position position="1"/>
    </location>
</feature>
<gene>
    <name evidence="1" type="ORF">CU098_013501</name>
</gene>
<evidence type="ECO:0000313" key="2">
    <source>
        <dbReference type="Proteomes" id="UP000253551"/>
    </source>
</evidence>
<dbReference type="Proteomes" id="UP000253551">
    <property type="component" value="Unassembled WGS sequence"/>
</dbReference>
<sequence length="162" mass="17970">DVSMASMSPVVPQGAISSAISEGMQKFTDYVVNYNILIHPLVLRFRDATFVSENGKPTMKDVKGHLEYTPEHPSNLIKPFISGTKMKSLSNHPVQFALLQYLTTENIQRGSLKDHELSSVEIIIARTHINANSGNIRKGNNITSSLLKQPHRCTPENTFGSH</sequence>
<organism evidence="1 2">
    <name type="scientific">Rhizopus stolonifer</name>
    <name type="common">Rhizopus nigricans</name>
    <dbReference type="NCBI Taxonomy" id="4846"/>
    <lineage>
        <taxon>Eukaryota</taxon>
        <taxon>Fungi</taxon>
        <taxon>Fungi incertae sedis</taxon>
        <taxon>Mucoromycota</taxon>
        <taxon>Mucoromycotina</taxon>
        <taxon>Mucoromycetes</taxon>
        <taxon>Mucorales</taxon>
        <taxon>Mucorineae</taxon>
        <taxon>Rhizopodaceae</taxon>
        <taxon>Rhizopus</taxon>
    </lineage>
</organism>